<proteinExistence type="predicted"/>
<sequence>MTRHLRIGLHGHGRKHASGIKGTTKNPSLAPQRTQQHGTGLQGSGSKMGVVPAKTSNDRPLKWTNR</sequence>
<reference evidence="2" key="1">
    <citation type="journal article" date="2023" name="IMA Fungus">
        <title>Comparative genomic study of the Penicillium genus elucidates a diverse pangenome and 15 lateral gene transfer events.</title>
        <authorList>
            <person name="Petersen C."/>
            <person name="Sorensen T."/>
            <person name="Nielsen M.R."/>
            <person name="Sondergaard T.E."/>
            <person name="Sorensen J.L."/>
            <person name="Fitzpatrick D.A."/>
            <person name="Frisvad J.C."/>
            <person name="Nielsen K.L."/>
        </authorList>
    </citation>
    <scope>NUCLEOTIDE SEQUENCE</scope>
    <source>
        <strain evidence="2">IBT 15450</strain>
    </source>
</reference>
<name>A0AAD6IKC8_PENCN</name>
<gene>
    <name evidence="2" type="ORF">N7460_001989</name>
</gene>
<accession>A0AAD6IKC8</accession>
<keyword evidence="3" id="KW-1185">Reference proteome</keyword>
<feature type="compositionally biased region" description="Basic residues" evidence="1">
    <location>
        <begin position="1"/>
        <end position="18"/>
    </location>
</feature>
<reference evidence="2" key="2">
    <citation type="submission" date="2023-01" db="EMBL/GenBank/DDBJ databases">
        <authorList>
            <person name="Petersen C."/>
        </authorList>
    </citation>
    <scope>NUCLEOTIDE SEQUENCE</scope>
    <source>
        <strain evidence="2">IBT 15450</strain>
    </source>
</reference>
<dbReference type="AlphaFoldDB" id="A0AAD6IKC8"/>
<dbReference type="Proteomes" id="UP001219568">
    <property type="component" value="Unassembled WGS sequence"/>
</dbReference>
<evidence type="ECO:0000256" key="1">
    <source>
        <dbReference type="SAM" id="MobiDB-lite"/>
    </source>
</evidence>
<feature type="compositionally biased region" description="Basic and acidic residues" evidence="1">
    <location>
        <begin position="56"/>
        <end position="66"/>
    </location>
</feature>
<feature type="compositionally biased region" description="Polar residues" evidence="1">
    <location>
        <begin position="21"/>
        <end position="39"/>
    </location>
</feature>
<evidence type="ECO:0000313" key="2">
    <source>
        <dbReference type="EMBL" id="KAJ6051455.1"/>
    </source>
</evidence>
<organism evidence="2 3">
    <name type="scientific">Penicillium canescens</name>
    <dbReference type="NCBI Taxonomy" id="5083"/>
    <lineage>
        <taxon>Eukaryota</taxon>
        <taxon>Fungi</taxon>
        <taxon>Dikarya</taxon>
        <taxon>Ascomycota</taxon>
        <taxon>Pezizomycotina</taxon>
        <taxon>Eurotiomycetes</taxon>
        <taxon>Eurotiomycetidae</taxon>
        <taxon>Eurotiales</taxon>
        <taxon>Aspergillaceae</taxon>
        <taxon>Penicillium</taxon>
    </lineage>
</organism>
<feature type="region of interest" description="Disordered" evidence="1">
    <location>
        <begin position="1"/>
        <end position="66"/>
    </location>
</feature>
<protein>
    <submittedName>
        <fullName evidence="2">Uncharacterized protein</fullName>
    </submittedName>
</protein>
<evidence type="ECO:0000313" key="3">
    <source>
        <dbReference type="Proteomes" id="UP001219568"/>
    </source>
</evidence>
<dbReference type="EMBL" id="JAQJZL010000002">
    <property type="protein sequence ID" value="KAJ6051455.1"/>
    <property type="molecule type" value="Genomic_DNA"/>
</dbReference>
<comment type="caution">
    <text evidence="2">The sequence shown here is derived from an EMBL/GenBank/DDBJ whole genome shotgun (WGS) entry which is preliminary data.</text>
</comment>